<reference evidence="2" key="1">
    <citation type="journal article" date="2012" name="PLoS ONE">
        <title>Gene sets for utilization of primary and secondary nutrition supplies in the distal gut of endangered iberian lynx.</title>
        <authorList>
            <person name="Alcaide M."/>
            <person name="Messina E."/>
            <person name="Richter M."/>
            <person name="Bargiela R."/>
            <person name="Peplies J."/>
            <person name="Huws S.A."/>
            <person name="Newbold C.J."/>
            <person name="Golyshin P.N."/>
            <person name="Simon M.A."/>
            <person name="Lopez G."/>
            <person name="Yakimov M.M."/>
            <person name="Ferrer M."/>
        </authorList>
    </citation>
    <scope>NUCLEOTIDE SEQUENCE</scope>
</reference>
<dbReference type="InterPro" id="IPR009414">
    <property type="entry name" value="DUF1064"/>
</dbReference>
<evidence type="ECO:0000256" key="1">
    <source>
        <dbReference type="SAM" id="MobiDB-lite"/>
    </source>
</evidence>
<dbReference type="Pfam" id="PF06356">
    <property type="entry name" value="DUF1064"/>
    <property type="match status" value="1"/>
</dbReference>
<feature type="region of interest" description="Disordered" evidence="1">
    <location>
        <begin position="15"/>
        <end position="34"/>
    </location>
</feature>
<evidence type="ECO:0000313" key="2">
    <source>
        <dbReference type="EMBL" id="EJW90746.1"/>
    </source>
</evidence>
<dbReference type="AlphaFoldDB" id="J9F770"/>
<dbReference type="EMBL" id="AMCI01008641">
    <property type="protein sequence ID" value="EJW90746.1"/>
    <property type="molecule type" value="Genomic_DNA"/>
</dbReference>
<proteinExistence type="predicted"/>
<comment type="caution">
    <text evidence="2">The sequence shown here is derived from an EMBL/GenBank/DDBJ whole genome shotgun (WGS) entry which is preliminary data.</text>
</comment>
<gene>
    <name evidence="2" type="ORF">EVA_21148</name>
</gene>
<feature type="compositionally biased region" description="Basic residues" evidence="1">
    <location>
        <begin position="15"/>
        <end position="25"/>
    </location>
</feature>
<name>J9F770_9ZZZZ</name>
<accession>J9F770</accession>
<sequence length="125" mass="14557">MTRDEYVAMLAKSREKTKKPNKYKALRSGGYASRKEHRRASALQMMQRAGLISSLREQVRYELIPVQRDKDGKIIEKACAYIADFVYYDEHGNLIVEDTKGVRTDVYKIKRKLMLQVHGIIIHEV</sequence>
<organism evidence="2">
    <name type="scientific">gut metagenome</name>
    <dbReference type="NCBI Taxonomy" id="749906"/>
    <lineage>
        <taxon>unclassified sequences</taxon>
        <taxon>metagenomes</taxon>
        <taxon>organismal metagenomes</taxon>
    </lineage>
</organism>
<protein>
    <submittedName>
        <fullName evidence="2">Protein containing DUF1064</fullName>
    </submittedName>
</protein>